<dbReference type="EMBL" id="GBRH01191073">
    <property type="protein sequence ID" value="JAE06823.1"/>
    <property type="molecule type" value="Transcribed_RNA"/>
</dbReference>
<organism evidence="1">
    <name type="scientific">Arundo donax</name>
    <name type="common">Giant reed</name>
    <name type="synonym">Donax arundinaceus</name>
    <dbReference type="NCBI Taxonomy" id="35708"/>
    <lineage>
        <taxon>Eukaryota</taxon>
        <taxon>Viridiplantae</taxon>
        <taxon>Streptophyta</taxon>
        <taxon>Embryophyta</taxon>
        <taxon>Tracheophyta</taxon>
        <taxon>Spermatophyta</taxon>
        <taxon>Magnoliopsida</taxon>
        <taxon>Liliopsida</taxon>
        <taxon>Poales</taxon>
        <taxon>Poaceae</taxon>
        <taxon>PACMAD clade</taxon>
        <taxon>Arundinoideae</taxon>
        <taxon>Arundineae</taxon>
        <taxon>Arundo</taxon>
    </lineage>
</organism>
<sequence length="63" mass="6873">MPHLGISIVILAERAAACRWGHGPIELEYISISLASCYQTVSCNLATCVCNVAFFNPHSCSFR</sequence>
<accession>A0A0A9FEX7</accession>
<name>A0A0A9FEX7_ARUDO</name>
<reference evidence="1" key="1">
    <citation type="submission" date="2014-09" db="EMBL/GenBank/DDBJ databases">
        <authorList>
            <person name="Magalhaes I.L.F."/>
            <person name="Oliveira U."/>
            <person name="Santos F.R."/>
            <person name="Vidigal T.H.D.A."/>
            <person name="Brescovit A.D."/>
            <person name="Santos A.J."/>
        </authorList>
    </citation>
    <scope>NUCLEOTIDE SEQUENCE</scope>
    <source>
        <tissue evidence="1">Shoot tissue taken approximately 20 cm above the soil surface</tissue>
    </source>
</reference>
<dbReference type="AlphaFoldDB" id="A0A0A9FEX7"/>
<protein>
    <submittedName>
        <fullName evidence="1">Uncharacterized protein</fullName>
    </submittedName>
</protein>
<proteinExistence type="predicted"/>
<reference evidence="1" key="2">
    <citation type="journal article" date="2015" name="Data Brief">
        <title>Shoot transcriptome of the giant reed, Arundo donax.</title>
        <authorList>
            <person name="Barrero R.A."/>
            <person name="Guerrero F.D."/>
            <person name="Moolhuijzen P."/>
            <person name="Goolsby J.A."/>
            <person name="Tidwell J."/>
            <person name="Bellgard S.E."/>
            <person name="Bellgard M.I."/>
        </authorList>
    </citation>
    <scope>NUCLEOTIDE SEQUENCE</scope>
    <source>
        <tissue evidence="1">Shoot tissue taken approximately 20 cm above the soil surface</tissue>
    </source>
</reference>
<evidence type="ECO:0000313" key="1">
    <source>
        <dbReference type="EMBL" id="JAE06823.1"/>
    </source>
</evidence>